<reference evidence="3" key="2">
    <citation type="submission" date="2020-08" db="EMBL/GenBank/DDBJ databases">
        <title>Plant Genome Project.</title>
        <authorList>
            <person name="Zhang R.-G."/>
        </authorList>
    </citation>
    <scope>NUCLEOTIDE SEQUENCE</scope>
    <source>
        <strain evidence="3">Huo1</strain>
        <tissue evidence="3">Leaf</tissue>
    </source>
</reference>
<reference evidence="3" key="1">
    <citation type="submission" date="2018-01" db="EMBL/GenBank/DDBJ databases">
        <authorList>
            <person name="Mao J.F."/>
        </authorList>
    </citation>
    <scope>NUCLEOTIDE SEQUENCE</scope>
    <source>
        <strain evidence="3">Huo1</strain>
        <tissue evidence="3">Leaf</tissue>
    </source>
</reference>
<gene>
    <name evidence="3" type="ORF">SASPL_129972</name>
</gene>
<dbReference type="Gene3D" id="3.80.10.10">
    <property type="entry name" value="Ribonuclease Inhibitor"/>
    <property type="match status" value="1"/>
</dbReference>
<comment type="caution">
    <text evidence="3">The sequence shown here is derived from an EMBL/GenBank/DDBJ whole genome shotgun (WGS) entry which is preliminary data.</text>
</comment>
<evidence type="ECO:0000256" key="1">
    <source>
        <dbReference type="ARBA" id="ARBA00022737"/>
    </source>
</evidence>
<keyword evidence="1" id="KW-0677">Repeat</keyword>
<dbReference type="PANTHER" id="PTHR47186:SF3">
    <property type="entry name" value="OS09G0267800 PROTEIN"/>
    <property type="match status" value="1"/>
</dbReference>
<feature type="domain" description="Disease resistance R13L4/SHOC-2-like LRR" evidence="2">
    <location>
        <begin position="79"/>
        <end position="218"/>
    </location>
</feature>
<name>A0A8X8ZJ74_SALSN</name>
<dbReference type="InterPro" id="IPR032675">
    <property type="entry name" value="LRR_dom_sf"/>
</dbReference>
<dbReference type="InterPro" id="IPR055414">
    <property type="entry name" value="LRR_R13L4/SHOC2-like"/>
</dbReference>
<dbReference type="SUPFAM" id="SSF52047">
    <property type="entry name" value="RNI-like"/>
    <property type="match status" value="1"/>
</dbReference>
<organism evidence="3">
    <name type="scientific">Salvia splendens</name>
    <name type="common">Scarlet sage</name>
    <dbReference type="NCBI Taxonomy" id="180675"/>
    <lineage>
        <taxon>Eukaryota</taxon>
        <taxon>Viridiplantae</taxon>
        <taxon>Streptophyta</taxon>
        <taxon>Embryophyta</taxon>
        <taxon>Tracheophyta</taxon>
        <taxon>Spermatophyta</taxon>
        <taxon>Magnoliopsida</taxon>
        <taxon>eudicotyledons</taxon>
        <taxon>Gunneridae</taxon>
        <taxon>Pentapetalae</taxon>
        <taxon>asterids</taxon>
        <taxon>lamiids</taxon>
        <taxon>Lamiales</taxon>
        <taxon>Lamiaceae</taxon>
        <taxon>Nepetoideae</taxon>
        <taxon>Mentheae</taxon>
        <taxon>Salviinae</taxon>
        <taxon>Salvia</taxon>
        <taxon>Salvia subgen. Calosphace</taxon>
        <taxon>core Calosphace</taxon>
    </lineage>
</organism>
<evidence type="ECO:0000313" key="4">
    <source>
        <dbReference type="Proteomes" id="UP000298416"/>
    </source>
</evidence>
<dbReference type="PANTHER" id="PTHR47186">
    <property type="entry name" value="LEUCINE-RICH REPEAT-CONTAINING PROTEIN 57"/>
    <property type="match status" value="1"/>
</dbReference>
<dbReference type="EMBL" id="PNBA02000011">
    <property type="protein sequence ID" value="KAG6406992.1"/>
    <property type="molecule type" value="Genomic_DNA"/>
</dbReference>
<dbReference type="Pfam" id="PF23598">
    <property type="entry name" value="LRR_14"/>
    <property type="match status" value="1"/>
</dbReference>
<keyword evidence="4" id="KW-1185">Reference proteome</keyword>
<dbReference type="Proteomes" id="UP000298416">
    <property type="component" value="Unassembled WGS sequence"/>
</dbReference>
<protein>
    <recommendedName>
        <fullName evidence="2">Disease resistance R13L4/SHOC-2-like LRR domain-containing protein</fullName>
    </recommendedName>
</protein>
<proteinExistence type="predicted"/>
<sequence>MGMVDPLIILVIVLSILGGLKKLKALDMYLNFLVEMPDIITEMGFPKLDVLCINEMLNLRKIQIGEGGGYLDNASSSYWESFELLKILDMEDFGVKTLSDSIGTLIELSYLGLRNNYIQQIPHSIVGLKKLEVLDIAVNLHMSDVICQKPLKVDALQYLRTLTYISIYDWTYEASGLKKMTKLPKLGIEEVDEDSDVGKLFASLAMFSSYFRHLNLRGRVGEPMVHAEALHISELWNLRKIHVGKGVMPALEQLEIKHCPHLDSLPEDIGSMVKLTKFKMVTTKHIATKVRDSGLTSNTLDVDIIP</sequence>
<evidence type="ECO:0000259" key="2">
    <source>
        <dbReference type="Pfam" id="PF23598"/>
    </source>
</evidence>
<evidence type="ECO:0000313" key="3">
    <source>
        <dbReference type="EMBL" id="KAG6406992.1"/>
    </source>
</evidence>
<dbReference type="AlphaFoldDB" id="A0A8X8ZJ74"/>
<accession>A0A8X8ZJ74</accession>